<proteinExistence type="predicted"/>
<dbReference type="Gene3D" id="3.40.50.300">
    <property type="entry name" value="P-loop containing nucleotide triphosphate hydrolases"/>
    <property type="match status" value="1"/>
</dbReference>
<comment type="caution">
    <text evidence="1">The sequence shown here is derived from an EMBL/GenBank/DDBJ whole genome shotgun (WGS) entry which is preliminary data.</text>
</comment>
<dbReference type="SUPFAM" id="SSF52540">
    <property type="entry name" value="P-loop containing nucleoside triphosphate hydrolases"/>
    <property type="match status" value="1"/>
</dbReference>
<name>A0A8E1WKC7_9HYPH</name>
<dbReference type="PIRSF" id="PIRSF009320">
    <property type="entry name" value="Nuc_binding_HP_1000"/>
    <property type="match status" value="1"/>
</dbReference>
<reference evidence="1 2" key="1">
    <citation type="submission" date="2020-08" db="EMBL/GenBank/DDBJ databases">
        <title>Genomic Encyclopedia of Type Strains, Phase IV (KMG-IV): sequencing the most valuable type-strain genomes for metagenomic binning, comparative biology and taxonomic classification.</title>
        <authorList>
            <person name="Goeker M."/>
        </authorList>
    </citation>
    <scope>NUCLEOTIDE SEQUENCE [LARGE SCALE GENOMIC DNA]</scope>
    <source>
        <strain evidence="1 2">DSM 17454</strain>
    </source>
</reference>
<protein>
    <submittedName>
        <fullName evidence="1">Chromosome partitioning protein</fullName>
    </submittedName>
</protein>
<gene>
    <name evidence="1" type="ORF">HNQ96_005078</name>
</gene>
<dbReference type="EMBL" id="JACHGI010000014">
    <property type="protein sequence ID" value="MBB6469189.1"/>
    <property type="molecule type" value="Genomic_DNA"/>
</dbReference>
<accession>A0A8E1WKC7</accession>
<dbReference type="InterPro" id="IPR050678">
    <property type="entry name" value="DNA_Partitioning_ATPase"/>
</dbReference>
<dbReference type="AlphaFoldDB" id="A0A8E1WKC7"/>
<dbReference type="Pfam" id="PF07015">
    <property type="entry name" value="VirC1"/>
    <property type="match status" value="1"/>
</dbReference>
<dbReference type="InterPro" id="IPR009744">
    <property type="entry name" value="VirC1"/>
</dbReference>
<organism evidence="1 2">
    <name type="scientific">Aminobacter carboxidus</name>
    <dbReference type="NCBI Taxonomy" id="376165"/>
    <lineage>
        <taxon>Bacteria</taxon>
        <taxon>Pseudomonadati</taxon>
        <taxon>Pseudomonadota</taxon>
        <taxon>Alphaproteobacteria</taxon>
        <taxon>Hyphomicrobiales</taxon>
        <taxon>Phyllobacteriaceae</taxon>
        <taxon>Aminobacter</taxon>
    </lineage>
</organism>
<dbReference type="InterPro" id="IPR027417">
    <property type="entry name" value="P-loop_NTPase"/>
</dbReference>
<dbReference type="PANTHER" id="PTHR13696">
    <property type="entry name" value="P-LOOP CONTAINING NUCLEOSIDE TRIPHOSPHATE HYDROLASE"/>
    <property type="match status" value="1"/>
</dbReference>
<dbReference type="PANTHER" id="PTHR13696:SF99">
    <property type="entry name" value="COBYRINIC ACID AC-DIAMIDE SYNTHASE"/>
    <property type="match status" value="1"/>
</dbReference>
<dbReference type="RefSeq" id="WP_184772368.1">
    <property type="nucleotide sequence ID" value="NZ_JACHGI010000014.1"/>
</dbReference>
<dbReference type="Proteomes" id="UP000532373">
    <property type="component" value="Unassembled WGS sequence"/>
</dbReference>
<evidence type="ECO:0000313" key="2">
    <source>
        <dbReference type="Proteomes" id="UP000532373"/>
    </source>
</evidence>
<evidence type="ECO:0000313" key="1">
    <source>
        <dbReference type="EMBL" id="MBB6469189.1"/>
    </source>
</evidence>
<dbReference type="CDD" id="cd02042">
    <property type="entry name" value="ParAB_family"/>
    <property type="match status" value="1"/>
</dbReference>
<sequence>MARRLSVVSSKGGAGKTTVAILLAGEYALRGNSVLLIDADNRQNLSAWWKLSQDKDNVPANIDLVAASTQRGVEQALSKTDHDVIIMDAPGVDSVIANTIIGNSDIVLSPVQANQDEIRSVGQAAENTADIAEDQGRAIPHGVVVTRIALTARSLEAYRFIRPFVAALREAGYPSTLLQTELTERNCYREIRNGYGTLQMLDLTEPVKKGRIEVSALLDEVEGLLVGDQGAAA</sequence>